<evidence type="ECO:0000256" key="1">
    <source>
        <dbReference type="SAM" id="SignalP"/>
    </source>
</evidence>
<feature type="domain" description="Cupin type-2" evidence="2">
    <location>
        <begin position="104"/>
        <end position="158"/>
    </location>
</feature>
<dbReference type="KEGG" id="stae:HNV11_18665"/>
<dbReference type="RefSeq" id="WP_171741100.1">
    <property type="nucleotide sequence ID" value="NZ_CP053435.1"/>
</dbReference>
<dbReference type="InterPro" id="IPR053146">
    <property type="entry name" value="QDO-like"/>
</dbReference>
<dbReference type="InterPro" id="IPR014710">
    <property type="entry name" value="RmlC-like_jellyroll"/>
</dbReference>
<dbReference type="Pfam" id="PF07883">
    <property type="entry name" value="Cupin_2"/>
    <property type="match status" value="2"/>
</dbReference>
<feature type="domain" description="Cupin type-2" evidence="2">
    <location>
        <begin position="275"/>
        <end position="326"/>
    </location>
</feature>
<gene>
    <name evidence="3" type="ORF">HNV11_18665</name>
</gene>
<dbReference type="Gene3D" id="2.60.120.10">
    <property type="entry name" value="Jelly Rolls"/>
    <property type="match status" value="2"/>
</dbReference>
<reference evidence="3 4" key="1">
    <citation type="submission" date="2020-05" db="EMBL/GenBank/DDBJ databases">
        <title>Genome sequencing of Spirosoma sp. TS118.</title>
        <authorList>
            <person name="Lee J.-H."/>
            <person name="Jeong S."/>
            <person name="Zhao L."/>
            <person name="Jung J.-H."/>
            <person name="Kim M.-K."/>
            <person name="Lim S."/>
        </authorList>
    </citation>
    <scope>NUCLEOTIDE SEQUENCE [LARGE SCALE GENOMIC DNA]</scope>
    <source>
        <strain evidence="3 4">TS118</strain>
    </source>
</reference>
<dbReference type="InterPro" id="IPR011051">
    <property type="entry name" value="RmlC_Cupin_sf"/>
</dbReference>
<evidence type="ECO:0000259" key="2">
    <source>
        <dbReference type="Pfam" id="PF07883"/>
    </source>
</evidence>
<evidence type="ECO:0000313" key="4">
    <source>
        <dbReference type="Proteomes" id="UP000502756"/>
    </source>
</evidence>
<name>A0A6M5YD90_9BACT</name>
<dbReference type="GO" id="GO:0051213">
    <property type="term" value="F:dioxygenase activity"/>
    <property type="evidence" value="ECO:0007669"/>
    <property type="project" value="UniProtKB-KW"/>
</dbReference>
<feature type="chain" id="PRO_5026941301" evidence="1">
    <location>
        <begin position="29"/>
        <end position="394"/>
    </location>
</feature>
<keyword evidence="3" id="KW-0223">Dioxygenase</keyword>
<dbReference type="InterPro" id="IPR013096">
    <property type="entry name" value="Cupin_2"/>
</dbReference>
<evidence type="ECO:0000313" key="3">
    <source>
        <dbReference type="EMBL" id="QJW91253.1"/>
    </source>
</evidence>
<dbReference type="CDD" id="cd02215">
    <property type="entry name" value="cupin_QDO_N_C"/>
    <property type="match status" value="2"/>
</dbReference>
<accession>A0A6M5YD90</accession>
<dbReference type="AlphaFoldDB" id="A0A6M5YD90"/>
<keyword evidence="3" id="KW-0560">Oxidoreductase</keyword>
<keyword evidence="4" id="KW-1185">Reference proteome</keyword>
<dbReference type="EMBL" id="CP053435">
    <property type="protein sequence ID" value="QJW91253.1"/>
    <property type="molecule type" value="Genomic_DNA"/>
</dbReference>
<organism evidence="3 4">
    <name type="scientific">Spirosoma taeanense</name>
    <dbReference type="NCBI Taxonomy" id="2735870"/>
    <lineage>
        <taxon>Bacteria</taxon>
        <taxon>Pseudomonadati</taxon>
        <taxon>Bacteroidota</taxon>
        <taxon>Cytophagia</taxon>
        <taxon>Cytophagales</taxon>
        <taxon>Cytophagaceae</taxon>
        <taxon>Spirosoma</taxon>
    </lineage>
</organism>
<dbReference type="SUPFAM" id="SSF51182">
    <property type="entry name" value="RmlC-like cupins"/>
    <property type="match status" value="1"/>
</dbReference>
<sequence>MQQSKWINRQLLLATLTVASLWSSPIQAQTADAVTMQRGTSITGGLAAIQAVTPKGELPGEKIPYFIRQGDGERHLVGGLVVNLIARGSDTGDLYEWAVITGGKGAQLPSHTHASTHEAILVLEGEVDLWLAGTHYRLIKGDFASVPPATAHAFRLMSHHTQLASITSGNRISALYQTMGKPYKGYVQPSDAVPALDETTLKKAEQTADVHFDGQPLSGQTPQRVTNAALPKTVAPYVLAAGEGDRYTIGDQLFGILSDNATTAGKLLVVTTEGPAGQMIGKHYHLKHSETFFCIDGQMSMWANQLLLDVNPGDYVAVPAGTIHAYQLKRPYTRFMGVLTPGIFENFFRSASAYSQHVYPQVPLGGPNFSKLNELDLVLLEGPPAPPSSQVKKD</sequence>
<keyword evidence="1" id="KW-0732">Signal</keyword>
<dbReference type="Proteomes" id="UP000502756">
    <property type="component" value="Chromosome"/>
</dbReference>
<dbReference type="PANTHER" id="PTHR36440:SF1">
    <property type="entry name" value="PUTATIVE (AFU_ORTHOLOGUE AFUA_8G07350)-RELATED"/>
    <property type="match status" value="1"/>
</dbReference>
<protein>
    <submittedName>
        <fullName evidence="3">Quercetin 2,3-dioxygenase</fullName>
    </submittedName>
</protein>
<feature type="signal peptide" evidence="1">
    <location>
        <begin position="1"/>
        <end position="28"/>
    </location>
</feature>
<dbReference type="PANTHER" id="PTHR36440">
    <property type="entry name" value="PUTATIVE (AFU_ORTHOLOGUE AFUA_8G07350)-RELATED"/>
    <property type="match status" value="1"/>
</dbReference>
<proteinExistence type="predicted"/>